<reference evidence="1" key="1">
    <citation type="submission" date="2021-06" db="EMBL/GenBank/DDBJ databases">
        <authorList>
            <person name="Kallberg Y."/>
            <person name="Tangrot J."/>
            <person name="Rosling A."/>
        </authorList>
    </citation>
    <scope>NUCLEOTIDE SEQUENCE</scope>
    <source>
        <strain evidence="1">UK204</strain>
    </source>
</reference>
<evidence type="ECO:0000313" key="1">
    <source>
        <dbReference type="EMBL" id="CAG8678144.1"/>
    </source>
</evidence>
<dbReference type="OrthoDB" id="2407615at2759"/>
<protein>
    <submittedName>
        <fullName evidence="1">16006_t:CDS:1</fullName>
    </submittedName>
</protein>
<gene>
    <name evidence="1" type="ORF">FCALED_LOCUS12358</name>
</gene>
<name>A0A9N9HCZ6_9GLOM</name>
<keyword evidence="2" id="KW-1185">Reference proteome</keyword>
<dbReference type="AlphaFoldDB" id="A0A9N9HCZ6"/>
<sequence length="85" mass="9978">IDQLRKALFALIEHSDSESIGLQTHPNYVIESQRFRVQLRKTSFLNLHENNHHFESLGGDNKLSEEMKLFSITTRARHINYIKKS</sequence>
<accession>A0A9N9HCZ6</accession>
<proteinExistence type="predicted"/>
<dbReference type="Proteomes" id="UP000789570">
    <property type="component" value="Unassembled WGS sequence"/>
</dbReference>
<organism evidence="1 2">
    <name type="scientific">Funneliformis caledonium</name>
    <dbReference type="NCBI Taxonomy" id="1117310"/>
    <lineage>
        <taxon>Eukaryota</taxon>
        <taxon>Fungi</taxon>
        <taxon>Fungi incertae sedis</taxon>
        <taxon>Mucoromycota</taxon>
        <taxon>Glomeromycotina</taxon>
        <taxon>Glomeromycetes</taxon>
        <taxon>Glomerales</taxon>
        <taxon>Glomeraceae</taxon>
        <taxon>Funneliformis</taxon>
    </lineage>
</organism>
<feature type="non-terminal residue" evidence="1">
    <location>
        <position position="1"/>
    </location>
</feature>
<dbReference type="EMBL" id="CAJVPQ010005930">
    <property type="protein sequence ID" value="CAG8678144.1"/>
    <property type="molecule type" value="Genomic_DNA"/>
</dbReference>
<comment type="caution">
    <text evidence="1">The sequence shown here is derived from an EMBL/GenBank/DDBJ whole genome shotgun (WGS) entry which is preliminary data.</text>
</comment>
<evidence type="ECO:0000313" key="2">
    <source>
        <dbReference type="Proteomes" id="UP000789570"/>
    </source>
</evidence>